<feature type="non-terminal residue" evidence="1">
    <location>
        <position position="1"/>
    </location>
</feature>
<dbReference type="AlphaFoldDB" id="A0AAV2SZP3"/>
<reference evidence="1 2" key="1">
    <citation type="submission" date="2024-05" db="EMBL/GenBank/DDBJ databases">
        <authorList>
            <person name="Wallberg A."/>
        </authorList>
    </citation>
    <scope>NUCLEOTIDE SEQUENCE [LARGE SCALE GENOMIC DNA]</scope>
</reference>
<evidence type="ECO:0000313" key="1">
    <source>
        <dbReference type="EMBL" id="CAL4252631.1"/>
    </source>
</evidence>
<feature type="non-terminal residue" evidence="1">
    <location>
        <position position="107"/>
    </location>
</feature>
<gene>
    <name evidence="1" type="ORF">MNOR_LOCUS41869</name>
</gene>
<keyword evidence="2" id="KW-1185">Reference proteome</keyword>
<name>A0AAV2SZP3_MEGNR</name>
<dbReference type="Proteomes" id="UP001497623">
    <property type="component" value="Unassembled WGS sequence"/>
</dbReference>
<accession>A0AAV2SZP3</accession>
<sequence length="107" mass="12492">GSQQRAMPLTKLNILKAVEDILEKEKAFNPRYERNILSNPQSGHEKRWKGFRERKGARLSYRTSKSLNSACKNLSDINIRQWFSDASSYLKDRDMGDILEDPSRIYN</sequence>
<organism evidence="1 2">
    <name type="scientific">Meganyctiphanes norvegica</name>
    <name type="common">Northern krill</name>
    <name type="synonym">Thysanopoda norvegica</name>
    <dbReference type="NCBI Taxonomy" id="48144"/>
    <lineage>
        <taxon>Eukaryota</taxon>
        <taxon>Metazoa</taxon>
        <taxon>Ecdysozoa</taxon>
        <taxon>Arthropoda</taxon>
        <taxon>Crustacea</taxon>
        <taxon>Multicrustacea</taxon>
        <taxon>Malacostraca</taxon>
        <taxon>Eumalacostraca</taxon>
        <taxon>Eucarida</taxon>
        <taxon>Euphausiacea</taxon>
        <taxon>Euphausiidae</taxon>
        <taxon>Meganyctiphanes</taxon>
    </lineage>
</organism>
<proteinExistence type="predicted"/>
<dbReference type="EMBL" id="CAXKWB010175998">
    <property type="protein sequence ID" value="CAL4252631.1"/>
    <property type="molecule type" value="Genomic_DNA"/>
</dbReference>
<comment type="caution">
    <text evidence="1">The sequence shown here is derived from an EMBL/GenBank/DDBJ whole genome shotgun (WGS) entry which is preliminary data.</text>
</comment>
<evidence type="ECO:0000313" key="2">
    <source>
        <dbReference type="Proteomes" id="UP001497623"/>
    </source>
</evidence>
<protein>
    <submittedName>
        <fullName evidence="1">Uncharacterized protein</fullName>
    </submittedName>
</protein>